<proteinExistence type="predicted"/>
<accession>A0A6G0XEG5</accession>
<dbReference type="Gene3D" id="3.80.10.10">
    <property type="entry name" value="Ribonuclease Inhibitor"/>
    <property type="match status" value="1"/>
</dbReference>
<dbReference type="VEuPathDB" id="FungiDB:AeMF1_010965"/>
<keyword evidence="2" id="KW-1185">Reference proteome</keyword>
<sequence>MATLGEDVASKIALFIADQSDLIAFLGALRPLKLLGPLEHLLQLSLDHPRANVWPKLDLSALDLTSLTTFVAVEATAKYYSCVSVTDFTDMQWLETHLNPEVKLEWSIDSDPSSVQYWNEWTSLHMTHLSITVKNFNYSHLVDALPLLNNLKSLCLSVPIGKVNWLDEVLAFAATSAHLESLELLTAQRQNITASMVQNTIAWFNRQPVRVFAMWNWNWVFVDKILTQTFFDTIFDYPMLDHLHIANTSLLDMDFSSVILSMRSLHLDNCLSSPQLRSLATQLESSTVQEVTIVVSREGCYHGLLYFLQHLHLCPSIQSLDLALHCNMSGAWESFLPLFERCQLKSLTLRDKSFDFDSLSLLGTVVRSNRCLCHVQFPGKMVDLEDIRNFLEMATIPNRPVDIKSIRIDGLDISPVDKRTLVQMVVPYGVQMYL</sequence>
<dbReference type="SUPFAM" id="SSF52047">
    <property type="entry name" value="RNI-like"/>
    <property type="match status" value="1"/>
</dbReference>
<name>A0A6G0XEG5_9STRA</name>
<evidence type="ECO:0000313" key="2">
    <source>
        <dbReference type="Proteomes" id="UP000481153"/>
    </source>
</evidence>
<evidence type="ECO:0000313" key="1">
    <source>
        <dbReference type="EMBL" id="KAF0738407.1"/>
    </source>
</evidence>
<dbReference type="InterPro" id="IPR032675">
    <property type="entry name" value="LRR_dom_sf"/>
</dbReference>
<evidence type="ECO:0008006" key="3">
    <source>
        <dbReference type="Google" id="ProtNLM"/>
    </source>
</evidence>
<gene>
    <name evidence="1" type="ORF">Ae201684_005759</name>
</gene>
<protein>
    <recommendedName>
        <fullName evidence="3">F-box domain-containing protein</fullName>
    </recommendedName>
</protein>
<organism evidence="1 2">
    <name type="scientific">Aphanomyces euteiches</name>
    <dbReference type="NCBI Taxonomy" id="100861"/>
    <lineage>
        <taxon>Eukaryota</taxon>
        <taxon>Sar</taxon>
        <taxon>Stramenopiles</taxon>
        <taxon>Oomycota</taxon>
        <taxon>Saprolegniomycetes</taxon>
        <taxon>Saprolegniales</taxon>
        <taxon>Verrucalvaceae</taxon>
        <taxon>Aphanomyces</taxon>
    </lineage>
</organism>
<comment type="caution">
    <text evidence="1">The sequence shown here is derived from an EMBL/GenBank/DDBJ whole genome shotgun (WGS) entry which is preliminary data.</text>
</comment>
<dbReference type="EMBL" id="VJMJ01000075">
    <property type="protein sequence ID" value="KAF0738407.1"/>
    <property type="molecule type" value="Genomic_DNA"/>
</dbReference>
<reference evidence="1 2" key="1">
    <citation type="submission" date="2019-07" db="EMBL/GenBank/DDBJ databases">
        <title>Genomics analysis of Aphanomyces spp. identifies a new class of oomycete effector associated with host adaptation.</title>
        <authorList>
            <person name="Gaulin E."/>
        </authorList>
    </citation>
    <scope>NUCLEOTIDE SEQUENCE [LARGE SCALE GENOMIC DNA]</scope>
    <source>
        <strain evidence="1 2">ATCC 201684</strain>
    </source>
</reference>
<dbReference type="AlphaFoldDB" id="A0A6G0XEG5"/>
<dbReference type="Proteomes" id="UP000481153">
    <property type="component" value="Unassembled WGS sequence"/>
</dbReference>